<proteinExistence type="predicted"/>
<keyword evidence="1" id="KW-1133">Transmembrane helix</keyword>
<gene>
    <name evidence="4" type="ORF">MM415A00215_0036</name>
    <name evidence="3" type="ORF">MM415B00223_0014</name>
    <name evidence="2" type="ORF">TM448A00522_0009</name>
</gene>
<evidence type="ECO:0000313" key="2">
    <source>
        <dbReference type="EMBL" id="QJA46739.1"/>
    </source>
</evidence>
<evidence type="ECO:0000313" key="3">
    <source>
        <dbReference type="EMBL" id="QJA67427.1"/>
    </source>
</evidence>
<evidence type="ECO:0000256" key="1">
    <source>
        <dbReference type="SAM" id="Phobius"/>
    </source>
</evidence>
<name>A0A6H1ZH02_9ZZZZ</name>
<dbReference type="AlphaFoldDB" id="A0A6H1ZH02"/>
<protein>
    <submittedName>
        <fullName evidence="2">Uncharacterized protein</fullName>
    </submittedName>
</protein>
<reference evidence="2" key="1">
    <citation type="submission" date="2020-03" db="EMBL/GenBank/DDBJ databases">
        <title>The deep terrestrial virosphere.</title>
        <authorList>
            <person name="Holmfeldt K."/>
            <person name="Nilsson E."/>
            <person name="Simone D."/>
            <person name="Lopez-Fernandez M."/>
            <person name="Wu X."/>
            <person name="de Brujin I."/>
            <person name="Lundin D."/>
            <person name="Andersson A."/>
            <person name="Bertilsson S."/>
            <person name="Dopson M."/>
        </authorList>
    </citation>
    <scope>NUCLEOTIDE SEQUENCE</scope>
    <source>
        <strain evidence="4">MM415A00215</strain>
        <strain evidence="3">MM415B00223</strain>
        <strain evidence="2">TM448A00522</strain>
    </source>
</reference>
<dbReference type="EMBL" id="MT141571">
    <property type="protein sequence ID" value="QJA67427.1"/>
    <property type="molecule type" value="Genomic_DNA"/>
</dbReference>
<sequence length="53" mass="6106">MNKIALLDFIIDTAFSLIITITICAISRLLNIDLDTVIIYLLILFFVKHVERL</sequence>
<organism evidence="2">
    <name type="scientific">viral metagenome</name>
    <dbReference type="NCBI Taxonomy" id="1070528"/>
    <lineage>
        <taxon>unclassified sequences</taxon>
        <taxon>metagenomes</taxon>
        <taxon>organismal metagenomes</taxon>
    </lineage>
</organism>
<feature type="transmembrane region" description="Helical" evidence="1">
    <location>
        <begin position="6"/>
        <end position="25"/>
    </location>
</feature>
<dbReference type="EMBL" id="MT142526">
    <property type="protein sequence ID" value="QJA84242.1"/>
    <property type="molecule type" value="Genomic_DNA"/>
</dbReference>
<accession>A0A6H1ZH02</accession>
<dbReference type="EMBL" id="MT144020">
    <property type="protein sequence ID" value="QJA46739.1"/>
    <property type="molecule type" value="Genomic_DNA"/>
</dbReference>
<keyword evidence="1" id="KW-0812">Transmembrane</keyword>
<evidence type="ECO:0000313" key="4">
    <source>
        <dbReference type="EMBL" id="QJA84242.1"/>
    </source>
</evidence>
<keyword evidence="1" id="KW-0472">Membrane</keyword>